<sequence>MRHDRSVVAGGGSKGPPSAPPAVPPIIINPFCYHSPQPAIDPFVIPLRPPVLPPRLPGIRADEALPA</sequence>
<keyword evidence="3" id="KW-1185">Reference proteome</keyword>
<evidence type="ECO:0000313" key="2">
    <source>
        <dbReference type="EMBL" id="RJG11300.1"/>
    </source>
</evidence>
<dbReference type="RefSeq" id="WP_119812500.1">
    <property type="nucleotide sequence ID" value="NZ_QYUP01000150.1"/>
</dbReference>
<gene>
    <name evidence="2" type="ORF">D3872_20170</name>
</gene>
<evidence type="ECO:0000313" key="3">
    <source>
        <dbReference type="Proteomes" id="UP000284006"/>
    </source>
</evidence>
<feature type="region of interest" description="Disordered" evidence="1">
    <location>
        <begin position="1"/>
        <end position="21"/>
    </location>
</feature>
<organism evidence="2 3">
    <name type="scientific">Massilia cavernae</name>
    <dbReference type="NCBI Taxonomy" id="2320864"/>
    <lineage>
        <taxon>Bacteria</taxon>
        <taxon>Pseudomonadati</taxon>
        <taxon>Pseudomonadota</taxon>
        <taxon>Betaproteobacteria</taxon>
        <taxon>Burkholderiales</taxon>
        <taxon>Oxalobacteraceae</taxon>
        <taxon>Telluria group</taxon>
        <taxon>Massilia</taxon>
    </lineage>
</organism>
<reference evidence="2 3" key="1">
    <citation type="submission" date="2018-09" db="EMBL/GenBank/DDBJ databases">
        <authorList>
            <person name="Zhu H."/>
        </authorList>
    </citation>
    <scope>NUCLEOTIDE SEQUENCE [LARGE SCALE GENOMIC DNA]</scope>
    <source>
        <strain evidence="2 3">K1S02-61</strain>
    </source>
</reference>
<comment type="caution">
    <text evidence="2">The sequence shown here is derived from an EMBL/GenBank/DDBJ whole genome shotgun (WGS) entry which is preliminary data.</text>
</comment>
<accession>A0A418XFR6</accession>
<evidence type="ECO:0000256" key="1">
    <source>
        <dbReference type="SAM" id="MobiDB-lite"/>
    </source>
</evidence>
<dbReference type="EMBL" id="QYUP01000150">
    <property type="protein sequence ID" value="RJG11300.1"/>
    <property type="molecule type" value="Genomic_DNA"/>
</dbReference>
<dbReference type="Proteomes" id="UP000284006">
    <property type="component" value="Unassembled WGS sequence"/>
</dbReference>
<dbReference type="AlphaFoldDB" id="A0A418XFR6"/>
<protein>
    <submittedName>
        <fullName evidence="2">Uncharacterized protein</fullName>
    </submittedName>
</protein>
<name>A0A418XFR6_9BURK</name>
<proteinExistence type="predicted"/>